<dbReference type="SUPFAM" id="SSF51419">
    <property type="entry name" value="PLP-binding barrel"/>
    <property type="match status" value="1"/>
</dbReference>
<organism evidence="5 6">
    <name type="scientific">Pallidibacillus thermolactis</name>
    <dbReference type="NCBI Taxonomy" id="251051"/>
    <lineage>
        <taxon>Bacteria</taxon>
        <taxon>Bacillati</taxon>
        <taxon>Bacillota</taxon>
        <taxon>Bacilli</taxon>
        <taxon>Bacillales</taxon>
        <taxon>Bacillaceae</taxon>
        <taxon>Pallidibacillus</taxon>
    </lineage>
</organism>
<evidence type="ECO:0000256" key="3">
    <source>
        <dbReference type="ARBA" id="ARBA00023235"/>
    </source>
</evidence>
<dbReference type="Gene3D" id="3.20.20.10">
    <property type="entry name" value="Alanine racemase"/>
    <property type="match status" value="1"/>
</dbReference>
<dbReference type="EMBL" id="JAOUSE010000039">
    <property type="protein sequence ID" value="MCU9595125.1"/>
    <property type="molecule type" value="Genomic_DNA"/>
</dbReference>
<evidence type="ECO:0000256" key="1">
    <source>
        <dbReference type="ARBA" id="ARBA00001933"/>
    </source>
</evidence>
<evidence type="ECO:0000256" key="2">
    <source>
        <dbReference type="ARBA" id="ARBA00022898"/>
    </source>
</evidence>
<dbReference type="InterPro" id="IPR029066">
    <property type="entry name" value="PLP-binding_barrel"/>
</dbReference>
<dbReference type="Pfam" id="PF01168">
    <property type="entry name" value="Ala_racemase_N"/>
    <property type="match status" value="1"/>
</dbReference>
<proteinExistence type="predicted"/>
<evidence type="ECO:0000313" key="5">
    <source>
        <dbReference type="EMBL" id="MCU9595125.1"/>
    </source>
</evidence>
<accession>A0ABT2WHF4</accession>
<protein>
    <submittedName>
        <fullName evidence="5">Alanine/ornithine racemase family PLP-dependent enzyme</fullName>
    </submittedName>
</protein>
<keyword evidence="6" id="KW-1185">Reference proteome</keyword>
<gene>
    <name evidence="5" type="ORF">OEV82_11820</name>
</gene>
<dbReference type="InterPro" id="IPR000821">
    <property type="entry name" value="Ala_racemase"/>
</dbReference>
<reference evidence="5 6" key="1">
    <citation type="submission" date="2022-10" db="EMBL/GenBank/DDBJ databases">
        <title>Description of Fervidibacillus gen. nov. in the family Fervidibacillaceae fam. nov. with two species, Fervidibacillus albus sp. nov., and Fervidibacillus halotolerans sp. nov., isolated from tidal flat sediments.</title>
        <authorList>
            <person name="Kwon K.K."/>
            <person name="Yang S.-H."/>
        </authorList>
    </citation>
    <scope>NUCLEOTIDE SEQUENCE [LARGE SCALE GENOMIC DNA]</scope>
    <source>
        <strain evidence="5 6">DSM 23332</strain>
    </source>
</reference>
<keyword evidence="3" id="KW-0413">Isomerase</keyword>
<dbReference type="Proteomes" id="UP001208656">
    <property type="component" value="Unassembled WGS sequence"/>
</dbReference>
<dbReference type="RefSeq" id="WP_263061993.1">
    <property type="nucleotide sequence ID" value="NZ_JAOUSE010000039.1"/>
</dbReference>
<evidence type="ECO:0000259" key="4">
    <source>
        <dbReference type="Pfam" id="PF01168"/>
    </source>
</evidence>
<dbReference type="PANTHER" id="PTHR30511">
    <property type="entry name" value="ALANINE RACEMASE"/>
    <property type="match status" value="1"/>
</dbReference>
<dbReference type="CDD" id="cd06815">
    <property type="entry name" value="PLPDE_III_AR_like_1"/>
    <property type="match status" value="1"/>
</dbReference>
<dbReference type="InterPro" id="IPR001608">
    <property type="entry name" value="Ala_racemase_N"/>
</dbReference>
<dbReference type="PANTHER" id="PTHR30511:SF3">
    <property type="entry name" value="LYSINE RACEMASE"/>
    <property type="match status" value="1"/>
</dbReference>
<evidence type="ECO:0000313" key="6">
    <source>
        <dbReference type="Proteomes" id="UP001208656"/>
    </source>
</evidence>
<keyword evidence="2" id="KW-0663">Pyridoxal phosphate</keyword>
<comment type="caution">
    <text evidence="5">The sequence shown here is derived from an EMBL/GenBank/DDBJ whole genome shotgun (WGS) entry which is preliminary data.</text>
</comment>
<feature type="domain" description="Alanine racemase N-terminal" evidence="4">
    <location>
        <begin position="11"/>
        <end position="227"/>
    </location>
</feature>
<name>A0ABT2WHF4_9BACI</name>
<comment type="cofactor">
    <cofactor evidence="1">
        <name>pyridoxal 5'-phosphate</name>
        <dbReference type="ChEBI" id="CHEBI:597326"/>
    </cofactor>
</comment>
<sequence>MIEQSTPRIEIHLNKITHNAKMLKRLFAQKGVKITGVIKGGAGSIEIARAVLNAGIHSLADSRIKNIKKFKKAGLNSSFMLLRIPALSEVSEVVQYADISLNSDLDVIHALSREAKRQNKIHKIILMVEMGDLREGILPEELPLFLQEVLKLEGVEVIGLGTNFACFGGIVPTDKKMKEFSMLVRKIRKVFHLELPIISGGNSANYNWFIRTNDVGEVNNLRLGESILLGKETVDGTVIPGLYNDAFRLVTEIIELKRKSSVPYGQSAQNAFGEKVHFKDKGMIKRGIVNIGRQDVIVSGLRPLLPVDILGSSSDHIVLDTSKCKLKLGDTVSFSVDYGAMLSAMTSPYVVKKYIPTDHEFHYGTVQATVC</sequence>